<organism evidence="2">
    <name type="scientific">Solibacter usitatus (strain Ellin6076)</name>
    <dbReference type="NCBI Taxonomy" id="234267"/>
    <lineage>
        <taxon>Bacteria</taxon>
        <taxon>Pseudomonadati</taxon>
        <taxon>Acidobacteriota</taxon>
        <taxon>Terriglobia</taxon>
        <taxon>Bryobacterales</taxon>
        <taxon>Solibacteraceae</taxon>
        <taxon>Candidatus Solibacter</taxon>
    </lineage>
</organism>
<accession>Q02AE2</accession>
<proteinExistence type="predicted"/>
<keyword evidence="1" id="KW-0732">Signal</keyword>
<sequence precursor="true">MKTQMFRRLALGFGLTAMLATSGLQASMFYTEKAAIPFEFRYGKRVYEAGEYRIEQDFGKDVAYLVNVRTGKKIQILRPISSRGSGKSFLTFENDGGVRILKTLS</sequence>
<evidence type="ECO:0000313" key="2">
    <source>
        <dbReference type="EMBL" id="ABJ81980.1"/>
    </source>
</evidence>
<dbReference type="HOGENOM" id="CLU_2234814_0_0_0"/>
<reference evidence="2" key="1">
    <citation type="submission" date="2006-10" db="EMBL/GenBank/DDBJ databases">
        <title>Complete sequence of Solibacter usitatus Ellin6076.</title>
        <authorList>
            <consortium name="US DOE Joint Genome Institute"/>
            <person name="Copeland A."/>
            <person name="Lucas S."/>
            <person name="Lapidus A."/>
            <person name="Barry K."/>
            <person name="Detter J.C."/>
            <person name="Glavina del Rio T."/>
            <person name="Hammon N."/>
            <person name="Israni S."/>
            <person name="Dalin E."/>
            <person name="Tice H."/>
            <person name="Pitluck S."/>
            <person name="Thompson L.S."/>
            <person name="Brettin T."/>
            <person name="Bruce D."/>
            <person name="Han C."/>
            <person name="Tapia R."/>
            <person name="Gilna P."/>
            <person name="Schmutz J."/>
            <person name="Larimer F."/>
            <person name="Land M."/>
            <person name="Hauser L."/>
            <person name="Kyrpides N."/>
            <person name="Mikhailova N."/>
            <person name="Janssen P.H."/>
            <person name="Kuske C.R."/>
            <person name="Richardson P."/>
        </authorList>
    </citation>
    <scope>NUCLEOTIDE SEQUENCE</scope>
    <source>
        <strain evidence="2">Ellin6076</strain>
    </source>
</reference>
<dbReference type="KEGG" id="sus:Acid_0982"/>
<dbReference type="AlphaFoldDB" id="Q02AE2"/>
<dbReference type="EMBL" id="CP000473">
    <property type="protein sequence ID" value="ABJ81980.1"/>
    <property type="molecule type" value="Genomic_DNA"/>
</dbReference>
<feature type="chain" id="PRO_5004163503" evidence="1">
    <location>
        <begin position="27"/>
        <end position="105"/>
    </location>
</feature>
<protein>
    <submittedName>
        <fullName evidence="2">Uncharacterized protein</fullName>
    </submittedName>
</protein>
<gene>
    <name evidence="2" type="ordered locus">Acid_0982</name>
</gene>
<name>Q02AE2_SOLUE</name>
<dbReference type="InParanoid" id="Q02AE2"/>
<evidence type="ECO:0000256" key="1">
    <source>
        <dbReference type="SAM" id="SignalP"/>
    </source>
</evidence>
<feature type="signal peptide" evidence="1">
    <location>
        <begin position="1"/>
        <end position="26"/>
    </location>
</feature>